<protein>
    <submittedName>
        <fullName evidence="4">Tetratricopeptide (TPR) repeat protein</fullName>
    </submittedName>
</protein>
<gene>
    <name evidence="4" type="ORF">FHS83_000744</name>
</gene>
<keyword evidence="1" id="KW-0677">Repeat</keyword>
<dbReference type="Gene3D" id="1.25.40.10">
    <property type="entry name" value="Tetratricopeptide repeat domain"/>
    <property type="match status" value="2"/>
</dbReference>
<sequence>MTEAIFETALKLHGAGRLAQAEGQYRALLQRAPHHAPARHRLGLLLIQTGRLAEALKELQRAVGDTPQDAQLRQHFALLLHRLGHTAEAVREAEDAVALKPDFAAAWSTLGAALLAQNQPENALAALQRAVMLAPNDAEAWKTIGQTRLALDAYDAAREAFEQALRLAPRAITAQLGLCEALGSLGRQEEALTCAERALAVDPGYAPAHLARGTVLKQLGRFDMAAESFQRATELAPDTAAFHRALGETRRYGADDPRLQPLEALLGRELPATQKVELHFALFKAYDDLRRHDEAFAQLEAGNRLYRASLPYDEAVVFAFFDAMKRSFDADAVRDVSRNDSELAVFIVGMPRSGTSLVEQILASHPDIYGAGERQWIASLAREILPGYPAGVTAAAAQELGRRYEEKLRALSPHAKRITDKLPANFRHLGLIHRALPQARIIYLRRDPRDTCFSCYSKLFRSGLNFAYDLGELGRYYRRYEDLMAHWRHVLPPECLLEIEYETLVENFEAEARRLVAFCGLEFDPACLRFYETKRAVRTLSEFQVRRPLFSDSIGRWRAYEPFLAPLIAALS</sequence>
<dbReference type="InterPro" id="IPR013105">
    <property type="entry name" value="TPR_2"/>
</dbReference>
<evidence type="ECO:0000256" key="2">
    <source>
        <dbReference type="ARBA" id="ARBA00022803"/>
    </source>
</evidence>
<feature type="repeat" description="TPR" evidence="3">
    <location>
        <begin position="206"/>
        <end position="239"/>
    </location>
</feature>
<feature type="repeat" description="TPR" evidence="3">
    <location>
        <begin position="138"/>
        <end position="171"/>
    </location>
</feature>
<name>A0A846MVM9_9PROT</name>
<keyword evidence="5" id="KW-1185">Reference proteome</keyword>
<dbReference type="InterPro" id="IPR052384">
    <property type="entry name" value="TMTC_O-mannosyltransferase"/>
</dbReference>
<dbReference type="GO" id="GO:0035269">
    <property type="term" value="P:protein O-linked glycosylation via mannose"/>
    <property type="evidence" value="ECO:0007669"/>
    <property type="project" value="TreeGrafter"/>
</dbReference>
<dbReference type="EMBL" id="JAASRM010000001">
    <property type="protein sequence ID" value="NIK87426.1"/>
    <property type="molecule type" value="Genomic_DNA"/>
</dbReference>
<feature type="repeat" description="TPR" evidence="3">
    <location>
        <begin position="104"/>
        <end position="137"/>
    </location>
</feature>
<evidence type="ECO:0000313" key="5">
    <source>
        <dbReference type="Proteomes" id="UP000570514"/>
    </source>
</evidence>
<keyword evidence="2 3" id="KW-0802">TPR repeat</keyword>
<dbReference type="SUPFAM" id="SSF52540">
    <property type="entry name" value="P-loop containing nucleoside triphosphate hydrolases"/>
    <property type="match status" value="1"/>
</dbReference>
<accession>A0A846MVM9</accession>
<dbReference type="InterPro" id="IPR027417">
    <property type="entry name" value="P-loop_NTPase"/>
</dbReference>
<dbReference type="SMART" id="SM00028">
    <property type="entry name" value="TPR"/>
    <property type="match status" value="7"/>
</dbReference>
<reference evidence="4 5" key="1">
    <citation type="submission" date="2020-03" db="EMBL/GenBank/DDBJ databases">
        <title>Genomic Encyclopedia of Type Strains, Phase IV (KMG-IV): sequencing the most valuable type-strain genomes for metagenomic binning, comparative biology and taxonomic classification.</title>
        <authorList>
            <person name="Goeker M."/>
        </authorList>
    </citation>
    <scope>NUCLEOTIDE SEQUENCE [LARGE SCALE GENOMIC DNA]</scope>
    <source>
        <strain evidence="4 5">DSM 19867</strain>
    </source>
</reference>
<feature type="repeat" description="TPR" evidence="3">
    <location>
        <begin position="36"/>
        <end position="69"/>
    </location>
</feature>
<dbReference type="SUPFAM" id="SSF48452">
    <property type="entry name" value="TPR-like"/>
    <property type="match status" value="1"/>
</dbReference>
<dbReference type="Pfam" id="PF07719">
    <property type="entry name" value="TPR_2"/>
    <property type="match status" value="1"/>
</dbReference>
<dbReference type="InterPro" id="IPR019734">
    <property type="entry name" value="TPR_rpt"/>
</dbReference>
<dbReference type="Pfam" id="PF14559">
    <property type="entry name" value="TPR_19"/>
    <property type="match status" value="1"/>
</dbReference>
<evidence type="ECO:0000313" key="4">
    <source>
        <dbReference type="EMBL" id="NIK87426.1"/>
    </source>
</evidence>
<dbReference type="AlphaFoldDB" id="A0A846MVM9"/>
<dbReference type="Pfam" id="PF13371">
    <property type="entry name" value="TPR_9"/>
    <property type="match status" value="1"/>
</dbReference>
<dbReference type="Pfam" id="PF13469">
    <property type="entry name" value="Sulfotransfer_3"/>
    <property type="match status" value="1"/>
</dbReference>
<proteinExistence type="predicted"/>
<evidence type="ECO:0000256" key="3">
    <source>
        <dbReference type="PROSITE-ProRule" id="PRU00339"/>
    </source>
</evidence>
<dbReference type="PANTHER" id="PTHR44216:SF3">
    <property type="entry name" value="PROTEIN O-MANNOSYL-TRANSFERASE TMTC2"/>
    <property type="match status" value="1"/>
</dbReference>
<dbReference type="InterPro" id="IPR011990">
    <property type="entry name" value="TPR-like_helical_dom_sf"/>
</dbReference>
<organism evidence="4 5">
    <name type="scientific">Rhizomicrobium palustre</name>
    <dbReference type="NCBI Taxonomy" id="189966"/>
    <lineage>
        <taxon>Bacteria</taxon>
        <taxon>Pseudomonadati</taxon>
        <taxon>Pseudomonadota</taxon>
        <taxon>Alphaproteobacteria</taxon>
        <taxon>Micropepsales</taxon>
        <taxon>Micropepsaceae</taxon>
        <taxon>Rhizomicrobium</taxon>
    </lineage>
</organism>
<dbReference type="Gene3D" id="3.40.50.300">
    <property type="entry name" value="P-loop containing nucleotide triphosphate hydrolases"/>
    <property type="match status" value="1"/>
</dbReference>
<dbReference type="RefSeq" id="WP_167081015.1">
    <property type="nucleotide sequence ID" value="NZ_BAAADC010000001.1"/>
</dbReference>
<comment type="caution">
    <text evidence="4">The sequence shown here is derived from an EMBL/GenBank/DDBJ whole genome shotgun (WGS) entry which is preliminary data.</text>
</comment>
<dbReference type="Proteomes" id="UP000570514">
    <property type="component" value="Unassembled WGS sequence"/>
</dbReference>
<dbReference type="PROSITE" id="PS50005">
    <property type="entry name" value="TPR"/>
    <property type="match status" value="4"/>
</dbReference>
<evidence type="ECO:0000256" key="1">
    <source>
        <dbReference type="ARBA" id="ARBA00022737"/>
    </source>
</evidence>
<dbReference type="PANTHER" id="PTHR44216">
    <property type="entry name" value="PROTEIN O-MANNOSYL-TRANSFERASE TMTC2"/>
    <property type="match status" value="1"/>
</dbReference>
<dbReference type="PROSITE" id="PS50293">
    <property type="entry name" value="TPR_REGION"/>
    <property type="match status" value="1"/>
</dbReference>
<dbReference type="GO" id="GO:0000030">
    <property type="term" value="F:mannosyltransferase activity"/>
    <property type="evidence" value="ECO:0007669"/>
    <property type="project" value="TreeGrafter"/>
</dbReference>